<dbReference type="InterPro" id="IPR002933">
    <property type="entry name" value="Peptidase_M20"/>
</dbReference>
<dbReference type="InterPro" id="IPR011650">
    <property type="entry name" value="Peptidase_M20_dimer"/>
</dbReference>
<comment type="caution">
    <text evidence="4">The sequence shown here is derived from an EMBL/GenBank/DDBJ whole genome shotgun (WGS) entry which is preliminary data.</text>
</comment>
<dbReference type="Pfam" id="PF07687">
    <property type="entry name" value="M20_dimer"/>
    <property type="match status" value="1"/>
</dbReference>
<keyword evidence="2" id="KW-0479">Metal-binding</keyword>
<gene>
    <name evidence="4" type="ORF">Q4568_06735</name>
</gene>
<feature type="binding site" evidence="2">
    <location>
        <position position="98"/>
    </location>
    <ligand>
        <name>Mn(2+)</name>
        <dbReference type="ChEBI" id="CHEBI:29035"/>
        <label>2</label>
    </ligand>
</feature>
<evidence type="ECO:0000256" key="2">
    <source>
        <dbReference type="PIRSR" id="PIRSR005962-1"/>
    </source>
</evidence>
<feature type="binding site" evidence="2">
    <location>
        <position position="100"/>
    </location>
    <ligand>
        <name>Mn(2+)</name>
        <dbReference type="ChEBI" id="CHEBI:29035"/>
        <label>2</label>
    </ligand>
</feature>
<dbReference type="PANTHER" id="PTHR11014">
    <property type="entry name" value="PEPTIDASE M20 FAMILY MEMBER"/>
    <property type="match status" value="1"/>
</dbReference>
<dbReference type="SUPFAM" id="SSF53187">
    <property type="entry name" value="Zn-dependent exopeptidases"/>
    <property type="match status" value="1"/>
</dbReference>
<accession>A0AAW7Y2C8</accession>
<dbReference type="PANTHER" id="PTHR11014:SF169">
    <property type="entry name" value="CLAN MH, FAMILY M20, PEPTIDASE T-LIKE METALLOPEPTIDASE"/>
    <property type="match status" value="1"/>
</dbReference>
<evidence type="ECO:0000259" key="3">
    <source>
        <dbReference type="Pfam" id="PF07687"/>
    </source>
</evidence>
<comment type="cofactor">
    <cofactor evidence="2">
        <name>Mn(2+)</name>
        <dbReference type="ChEBI" id="CHEBI:29035"/>
    </cofactor>
    <text evidence="2">The Mn(2+) ion enhances activity.</text>
</comment>
<dbReference type="AlphaFoldDB" id="A0AAW7Y2C8"/>
<dbReference type="Gene3D" id="3.30.70.360">
    <property type="match status" value="1"/>
</dbReference>
<evidence type="ECO:0000313" key="4">
    <source>
        <dbReference type="EMBL" id="MDO6542220.1"/>
    </source>
</evidence>
<dbReference type="SUPFAM" id="SSF55031">
    <property type="entry name" value="Bacterial exopeptidase dimerisation domain"/>
    <property type="match status" value="1"/>
</dbReference>
<dbReference type="NCBIfam" id="TIGR01891">
    <property type="entry name" value="amidohydrolases"/>
    <property type="match status" value="1"/>
</dbReference>
<feature type="domain" description="Peptidase M20 dimerisation" evidence="3">
    <location>
        <begin position="181"/>
        <end position="276"/>
    </location>
</feature>
<dbReference type="GO" id="GO:0046872">
    <property type="term" value="F:metal ion binding"/>
    <property type="evidence" value="ECO:0007669"/>
    <property type="project" value="UniProtKB-KW"/>
</dbReference>
<keyword evidence="2" id="KW-0464">Manganese</keyword>
<dbReference type="PIRSF" id="PIRSF005962">
    <property type="entry name" value="Pept_M20D_amidohydro"/>
    <property type="match status" value="1"/>
</dbReference>
<feature type="binding site" evidence="2">
    <location>
        <position position="159"/>
    </location>
    <ligand>
        <name>Mn(2+)</name>
        <dbReference type="ChEBI" id="CHEBI:29035"/>
        <label>2</label>
    </ligand>
</feature>
<dbReference type="Proteomes" id="UP001170624">
    <property type="component" value="Unassembled WGS sequence"/>
</dbReference>
<protein>
    <submittedName>
        <fullName evidence="4">Amidohydrolase</fullName>
    </submittedName>
</protein>
<dbReference type="Pfam" id="PF01546">
    <property type="entry name" value="Peptidase_M20"/>
    <property type="match status" value="1"/>
</dbReference>
<feature type="binding site" evidence="2">
    <location>
        <position position="133"/>
    </location>
    <ligand>
        <name>Mn(2+)</name>
        <dbReference type="ChEBI" id="CHEBI:29035"/>
        <label>2</label>
    </ligand>
</feature>
<dbReference type="Gene3D" id="3.40.630.10">
    <property type="entry name" value="Zn peptidases"/>
    <property type="match status" value="1"/>
</dbReference>
<dbReference type="EMBL" id="JAUOPU010000004">
    <property type="protein sequence ID" value="MDO6542220.1"/>
    <property type="molecule type" value="Genomic_DNA"/>
</dbReference>
<feature type="binding site" evidence="2">
    <location>
        <position position="352"/>
    </location>
    <ligand>
        <name>Mn(2+)</name>
        <dbReference type="ChEBI" id="CHEBI:29035"/>
        <label>2</label>
    </ligand>
</feature>
<sequence length="383" mass="41709">MSTHLTGVFDPIRFRHHLHRYPELSLQEQKTASVIIDQLLKFGLSPHTNIGGFGIVVDINSGNPGKETLLRADFDALPISEQAEHDHTSRHGGCMHACGHDGHTASLLSVAEHLSLHPPVNGRIILLFQPAEEIGLGAKMMLADPRLQQFNPDAVYAYHNLPGYPLGTVVVKEGAFACASTGVSISLKGKTSHAAKPENGRSPATAVSRIMAYLEALPDSIENAFCLVTLVHVKIGNPGFGTSPGRADVMATIRSDSDHALASMQKQLQAFVDTQAIEQGLTSTIEWVEPFSATHNHPACTQQLISAARELGYPIEIPSKPMRWSEDVGEFLSHWQGTLFCLGSGETHPELHNPDFDFPDELIGIASRLFIKLLEERHTHSGK</sequence>
<dbReference type="InterPro" id="IPR017439">
    <property type="entry name" value="Amidohydrolase"/>
</dbReference>
<evidence type="ECO:0000313" key="5">
    <source>
        <dbReference type="Proteomes" id="UP001170624"/>
    </source>
</evidence>
<proteinExistence type="predicted"/>
<organism evidence="4 5">
    <name type="scientific">Photobacterium sanguinicancri</name>
    <dbReference type="NCBI Taxonomy" id="875932"/>
    <lineage>
        <taxon>Bacteria</taxon>
        <taxon>Pseudomonadati</taxon>
        <taxon>Pseudomonadota</taxon>
        <taxon>Gammaproteobacteria</taxon>
        <taxon>Vibrionales</taxon>
        <taxon>Vibrionaceae</taxon>
        <taxon>Photobacterium</taxon>
    </lineage>
</organism>
<dbReference type="RefSeq" id="WP_303498727.1">
    <property type="nucleotide sequence ID" value="NZ_JAUOPU010000004.1"/>
</dbReference>
<evidence type="ECO:0000256" key="1">
    <source>
        <dbReference type="ARBA" id="ARBA00022801"/>
    </source>
</evidence>
<keyword evidence="1" id="KW-0378">Hydrolase</keyword>
<name>A0AAW7Y2C8_9GAMM</name>
<reference evidence="4" key="1">
    <citation type="submission" date="2023-07" db="EMBL/GenBank/DDBJ databases">
        <title>Genome content predicts the carbon catabolic preferences of heterotrophic bacteria.</title>
        <authorList>
            <person name="Gralka M."/>
        </authorList>
    </citation>
    <scope>NUCLEOTIDE SEQUENCE</scope>
    <source>
        <strain evidence="4">G2M05</strain>
    </source>
</reference>
<dbReference type="InterPro" id="IPR036264">
    <property type="entry name" value="Bact_exopeptidase_dim_dom"/>
</dbReference>
<dbReference type="GO" id="GO:0016787">
    <property type="term" value="F:hydrolase activity"/>
    <property type="evidence" value="ECO:0007669"/>
    <property type="project" value="UniProtKB-KW"/>
</dbReference>